<dbReference type="EC" id="3.1.1.45" evidence="2"/>
<keyword evidence="2" id="KW-0378">Hydrolase</keyword>
<protein>
    <submittedName>
        <fullName evidence="2">Carboxymethylenebutenolidase</fullName>
        <ecNumber evidence="2">3.1.1.45</ecNumber>
    </submittedName>
</protein>
<gene>
    <name evidence="2" type="ORF">HNR30_003575</name>
</gene>
<dbReference type="Pfam" id="PF01738">
    <property type="entry name" value="DLH"/>
    <property type="match status" value="1"/>
</dbReference>
<sequence>METRTDRIETTDGSFDVHLWIPDAGRGPGIVLPHEIFGVGQYIRDVAADLAGRGYVVAAPDLFWRLHPNWEALPGEEDLRASLDLASRLDFPQAVADCALTAAHLTKLPEVTEGVGTVGFCLGGSIAYALAASVPLRVVLSFYGSAVPDHLGLLDRIACPVFFVFGGSDPYISRDRVAAVEKAAEGRQDVTVYVDESAGHAFHNHQDPAFHHPEAAARVWPGAVDFLARALPVR</sequence>
<dbReference type="SUPFAM" id="SSF53474">
    <property type="entry name" value="alpha/beta-Hydrolases"/>
    <property type="match status" value="1"/>
</dbReference>
<organism evidence="2 3">
    <name type="scientific">Nonomuraea soli</name>
    <dbReference type="NCBI Taxonomy" id="1032476"/>
    <lineage>
        <taxon>Bacteria</taxon>
        <taxon>Bacillati</taxon>
        <taxon>Actinomycetota</taxon>
        <taxon>Actinomycetes</taxon>
        <taxon>Streptosporangiales</taxon>
        <taxon>Streptosporangiaceae</taxon>
        <taxon>Nonomuraea</taxon>
    </lineage>
</organism>
<evidence type="ECO:0000313" key="2">
    <source>
        <dbReference type="EMBL" id="MBA2892234.1"/>
    </source>
</evidence>
<name>A0A7W0CJ93_9ACTN</name>
<dbReference type="EMBL" id="JACDUR010000003">
    <property type="protein sequence ID" value="MBA2892234.1"/>
    <property type="molecule type" value="Genomic_DNA"/>
</dbReference>
<dbReference type="RefSeq" id="WP_181610940.1">
    <property type="nucleotide sequence ID" value="NZ_BAABAM010000002.1"/>
</dbReference>
<dbReference type="GO" id="GO:0008806">
    <property type="term" value="F:carboxymethylenebutenolidase activity"/>
    <property type="evidence" value="ECO:0007669"/>
    <property type="project" value="UniProtKB-EC"/>
</dbReference>
<dbReference type="PANTHER" id="PTHR46623">
    <property type="entry name" value="CARBOXYMETHYLENEBUTENOLIDASE-RELATED"/>
    <property type="match status" value="1"/>
</dbReference>
<evidence type="ECO:0000313" key="3">
    <source>
        <dbReference type="Proteomes" id="UP000530928"/>
    </source>
</evidence>
<keyword evidence="3" id="KW-1185">Reference proteome</keyword>
<feature type="domain" description="Dienelactone hydrolase" evidence="1">
    <location>
        <begin position="15"/>
        <end position="230"/>
    </location>
</feature>
<dbReference type="InterPro" id="IPR051049">
    <property type="entry name" value="Dienelactone_hydrolase-like"/>
</dbReference>
<comment type="caution">
    <text evidence="2">The sequence shown here is derived from an EMBL/GenBank/DDBJ whole genome shotgun (WGS) entry which is preliminary data.</text>
</comment>
<dbReference type="InterPro" id="IPR002925">
    <property type="entry name" value="Dienelactn_hydro"/>
</dbReference>
<accession>A0A7W0CJ93</accession>
<dbReference type="Gene3D" id="3.40.50.1820">
    <property type="entry name" value="alpha/beta hydrolase"/>
    <property type="match status" value="1"/>
</dbReference>
<evidence type="ECO:0000259" key="1">
    <source>
        <dbReference type="Pfam" id="PF01738"/>
    </source>
</evidence>
<dbReference type="AlphaFoldDB" id="A0A7W0CJ93"/>
<dbReference type="Proteomes" id="UP000530928">
    <property type="component" value="Unassembled WGS sequence"/>
</dbReference>
<dbReference type="PANTHER" id="PTHR46623:SF6">
    <property type="entry name" value="ALPHA_BETA-HYDROLASES SUPERFAMILY PROTEIN"/>
    <property type="match status" value="1"/>
</dbReference>
<proteinExistence type="predicted"/>
<dbReference type="InterPro" id="IPR029058">
    <property type="entry name" value="AB_hydrolase_fold"/>
</dbReference>
<reference evidence="2 3" key="1">
    <citation type="submission" date="2020-07" db="EMBL/GenBank/DDBJ databases">
        <title>Genomic Encyclopedia of Type Strains, Phase IV (KMG-IV): sequencing the most valuable type-strain genomes for metagenomic binning, comparative biology and taxonomic classification.</title>
        <authorList>
            <person name="Goeker M."/>
        </authorList>
    </citation>
    <scope>NUCLEOTIDE SEQUENCE [LARGE SCALE GENOMIC DNA]</scope>
    <source>
        <strain evidence="2 3">DSM 45533</strain>
    </source>
</reference>